<keyword evidence="2" id="KW-0732">Signal</keyword>
<dbReference type="OrthoDB" id="5903948at2"/>
<name>A0A0G8M3X6_9XANT</name>
<evidence type="ECO:0000256" key="1">
    <source>
        <dbReference type="SAM" id="MobiDB-lite"/>
    </source>
</evidence>
<feature type="signal peptide" evidence="2">
    <location>
        <begin position="1"/>
        <end position="22"/>
    </location>
</feature>
<reference evidence="3" key="1">
    <citation type="submission" date="2020-07" db="EMBL/GenBank/DDBJ databases">
        <authorList>
            <person name="Pothier F. J."/>
        </authorList>
    </citation>
    <scope>NUCLEOTIDE SEQUENCE</scope>
    <source>
        <strain evidence="3">CFBP 8129</strain>
    </source>
</reference>
<dbReference type="AlphaFoldDB" id="A0A0G8M3X6"/>
<dbReference type="RefSeq" id="WP_006449069.1">
    <property type="nucleotide sequence ID" value="NZ_CP018728.1"/>
</dbReference>
<evidence type="ECO:0008006" key="4">
    <source>
        <dbReference type="Google" id="ProtNLM"/>
    </source>
</evidence>
<dbReference type="EMBL" id="LR828253">
    <property type="protein sequence ID" value="CAD0342520.1"/>
    <property type="molecule type" value="Genomic_DNA"/>
</dbReference>
<feature type="chain" id="PRO_5035991466" description="Lipoprotein" evidence="2">
    <location>
        <begin position="23"/>
        <end position="192"/>
    </location>
</feature>
<dbReference type="STRING" id="90270.BI317_10975"/>
<dbReference type="EMBL" id="LR828253">
    <property type="protein sequence ID" value="CAD0342528.1"/>
    <property type="molecule type" value="Genomic_DNA"/>
</dbReference>
<dbReference type="PROSITE" id="PS51257">
    <property type="entry name" value="PROKAR_LIPOPROTEIN"/>
    <property type="match status" value="1"/>
</dbReference>
<sequence length="192" mass="20261">MKRSRNLKLTLMAALPAALVTGCGSEPETGVVLQSASDCYQIKQEQTDIQQCLKAYDEAVAKHQQAAPRFNSRYECDAQFGSCTEVPGQTQGQHSWIPPMGGFLLGYALGNMSGGGGYRYGGAMPLYRDYRSGGYYKPNGDLASNRIGTVRGRSGAIDMPSRAITVSRSGFGSSAAARSSFGSGGRSSGYGG</sequence>
<protein>
    <recommendedName>
        <fullName evidence="4">Lipoprotein</fullName>
    </recommendedName>
</protein>
<feature type="compositionally biased region" description="Gly residues" evidence="1">
    <location>
        <begin position="182"/>
        <end position="192"/>
    </location>
</feature>
<proteinExistence type="predicted"/>
<accession>A0A0G8M3X6</accession>
<organism evidence="3">
    <name type="scientific">Xanthomonas hortorum pv. gardneri</name>
    <dbReference type="NCBI Taxonomy" id="2754056"/>
    <lineage>
        <taxon>Bacteria</taxon>
        <taxon>Pseudomonadati</taxon>
        <taxon>Pseudomonadota</taxon>
        <taxon>Gammaproteobacteria</taxon>
        <taxon>Lysobacterales</taxon>
        <taxon>Lysobacteraceae</taxon>
        <taxon>Xanthomonas</taxon>
    </lineage>
</organism>
<dbReference type="InterPro" id="IPR009576">
    <property type="entry name" value="Biofilm_formation_YgiB"/>
</dbReference>
<feature type="region of interest" description="Disordered" evidence="1">
    <location>
        <begin position="173"/>
        <end position="192"/>
    </location>
</feature>
<evidence type="ECO:0000313" key="3">
    <source>
        <dbReference type="EMBL" id="CAD0342528.1"/>
    </source>
</evidence>
<dbReference type="GeneID" id="55512054"/>
<evidence type="ECO:0000256" key="2">
    <source>
        <dbReference type="SAM" id="SignalP"/>
    </source>
</evidence>
<dbReference type="Pfam" id="PF06693">
    <property type="entry name" value="DUF1190"/>
    <property type="match status" value="1"/>
</dbReference>
<gene>
    <name evidence="3" type="ORF">CFBP8129_28710</name>
</gene>